<dbReference type="AlphaFoldDB" id="A0A5B7JMK3"/>
<gene>
    <name evidence="1" type="ORF">E2C01_092643</name>
</gene>
<dbReference type="Proteomes" id="UP000324222">
    <property type="component" value="Unassembled WGS sequence"/>
</dbReference>
<proteinExistence type="predicted"/>
<evidence type="ECO:0000313" key="1">
    <source>
        <dbReference type="EMBL" id="MPC97332.1"/>
    </source>
</evidence>
<accession>A0A5B7JMK3</accession>
<name>A0A5B7JMK3_PORTR</name>
<evidence type="ECO:0000313" key="2">
    <source>
        <dbReference type="Proteomes" id="UP000324222"/>
    </source>
</evidence>
<dbReference type="EMBL" id="VSRR010109482">
    <property type="protein sequence ID" value="MPC97332.1"/>
    <property type="molecule type" value="Genomic_DNA"/>
</dbReference>
<keyword evidence="2" id="KW-1185">Reference proteome</keyword>
<reference evidence="1 2" key="1">
    <citation type="submission" date="2019-05" db="EMBL/GenBank/DDBJ databases">
        <title>Another draft genome of Portunus trituberculatus and its Hox gene families provides insights of decapod evolution.</title>
        <authorList>
            <person name="Jeong J.-H."/>
            <person name="Song I."/>
            <person name="Kim S."/>
            <person name="Choi T."/>
            <person name="Kim D."/>
            <person name="Ryu S."/>
            <person name="Kim W."/>
        </authorList>
    </citation>
    <scope>NUCLEOTIDE SEQUENCE [LARGE SCALE GENOMIC DNA]</scope>
    <source>
        <tissue evidence="1">Muscle</tissue>
    </source>
</reference>
<comment type="caution">
    <text evidence="1">The sequence shown here is derived from an EMBL/GenBank/DDBJ whole genome shotgun (WGS) entry which is preliminary data.</text>
</comment>
<organism evidence="1 2">
    <name type="scientific">Portunus trituberculatus</name>
    <name type="common">Swimming crab</name>
    <name type="synonym">Neptunus trituberculatus</name>
    <dbReference type="NCBI Taxonomy" id="210409"/>
    <lineage>
        <taxon>Eukaryota</taxon>
        <taxon>Metazoa</taxon>
        <taxon>Ecdysozoa</taxon>
        <taxon>Arthropoda</taxon>
        <taxon>Crustacea</taxon>
        <taxon>Multicrustacea</taxon>
        <taxon>Malacostraca</taxon>
        <taxon>Eumalacostraca</taxon>
        <taxon>Eucarida</taxon>
        <taxon>Decapoda</taxon>
        <taxon>Pleocyemata</taxon>
        <taxon>Brachyura</taxon>
        <taxon>Eubrachyura</taxon>
        <taxon>Portunoidea</taxon>
        <taxon>Portunidae</taxon>
        <taxon>Portuninae</taxon>
        <taxon>Portunus</taxon>
    </lineage>
</organism>
<sequence length="88" mass="9983">MKKKKKKYTPRSSHIITGIPSVGTFYDQFSLKNCAWLVKVFGFGIREPLTFIFTLVPSPGFELMLFGITQLQEASTILLYHGIPFTLP</sequence>
<protein>
    <submittedName>
        <fullName evidence="1">Uncharacterized protein</fullName>
    </submittedName>
</protein>